<evidence type="ECO:0000256" key="4">
    <source>
        <dbReference type="ARBA" id="ARBA00022723"/>
    </source>
</evidence>
<keyword evidence="7" id="KW-0833">Ubl conjugation pathway</keyword>
<reference evidence="11" key="1">
    <citation type="journal article" date="2020" name="Stud. Mycol.">
        <title>101 Dothideomycetes genomes: a test case for predicting lifestyles and emergence of pathogens.</title>
        <authorList>
            <person name="Haridas S."/>
            <person name="Albert R."/>
            <person name="Binder M."/>
            <person name="Bloem J."/>
            <person name="Labutti K."/>
            <person name="Salamov A."/>
            <person name="Andreopoulos B."/>
            <person name="Baker S."/>
            <person name="Barry K."/>
            <person name="Bills G."/>
            <person name="Bluhm B."/>
            <person name="Cannon C."/>
            <person name="Castanera R."/>
            <person name="Culley D."/>
            <person name="Daum C."/>
            <person name="Ezra D."/>
            <person name="Gonzalez J."/>
            <person name="Henrissat B."/>
            <person name="Kuo A."/>
            <person name="Liang C."/>
            <person name="Lipzen A."/>
            <person name="Lutzoni F."/>
            <person name="Magnuson J."/>
            <person name="Mondo S."/>
            <person name="Nolan M."/>
            <person name="Ohm R."/>
            <person name="Pangilinan J."/>
            <person name="Park H.-J."/>
            <person name="Ramirez L."/>
            <person name="Alfaro M."/>
            <person name="Sun H."/>
            <person name="Tritt A."/>
            <person name="Yoshinaga Y."/>
            <person name="Zwiers L.-H."/>
            <person name="Turgeon B."/>
            <person name="Goodwin S."/>
            <person name="Spatafora J."/>
            <person name="Crous P."/>
            <person name="Grigoriev I."/>
        </authorList>
    </citation>
    <scope>NUCLEOTIDE SEQUENCE</scope>
    <source>
        <strain evidence="11">CBS 675.92</strain>
    </source>
</reference>
<dbReference type="SUPFAM" id="SSF57850">
    <property type="entry name" value="RING/U-box"/>
    <property type="match status" value="2"/>
</dbReference>
<keyword evidence="3" id="KW-0808">Transferase</keyword>
<dbReference type="GO" id="GO:0061630">
    <property type="term" value="F:ubiquitin protein ligase activity"/>
    <property type="evidence" value="ECO:0007669"/>
    <property type="project" value="UniProtKB-EC"/>
</dbReference>
<protein>
    <recommendedName>
        <fullName evidence="2">RBR-type E3 ubiquitin transferase</fullName>
        <ecNumber evidence="2">2.3.2.31</ecNumber>
    </recommendedName>
</protein>
<dbReference type="Proteomes" id="UP000800035">
    <property type="component" value="Unassembled WGS sequence"/>
</dbReference>
<dbReference type="PANTHER" id="PTHR11685">
    <property type="entry name" value="RBR FAMILY RING FINGER AND IBR DOMAIN-CONTAINING"/>
    <property type="match status" value="1"/>
</dbReference>
<dbReference type="GO" id="GO:0008270">
    <property type="term" value="F:zinc ion binding"/>
    <property type="evidence" value="ECO:0007669"/>
    <property type="project" value="UniProtKB-KW"/>
</dbReference>
<accession>A0A6A5THE4</accession>
<evidence type="ECO:0000313" key="11">
    <source>
        <dbReference type="EMBL" id="KAF1952185.1"/>
    </source>
</evidence>
<dbReference type="Pfam" id="PF01485">
    <property type="entry name" value="IBR"/>
    <property type="match status" value="1"/>
</dbReference>
<keyword evidence="12" id="KW-1185">Reference proteome</keyword>
<dbReference type="GO" id="GO:0016567">
    <property type="term" value="P:protein ubiquitination"/>
    <property type="evidence" value="ECO:0007669"/>
    <property type="project" value="InterPro"/>
</dbReference>
<evidence type="ECO:0000256" key="3">
    <source>
        <dbReference type="ARBA" id="ARBA00022679"/>
    </source>
</evidence>
<keyword evidence="5" id="KW-0677">Repeat</keyword>
<proteinExistence type="predicted"/>
<organism evidence="11 12">
    <name type="scientific">Byssothecium circinans</name>
    <dbReference type="NCBI Taxonomy" id="147558"/>
    <lineage>
        <taxon>Eukaryota</taxon>
        <taxon>Fungi</taxon>
        <taxon>Dikarya</taxon>
        <taxon>Ascomycota</taxon>
        <taxon>Pezizomycotina</taxon>
        <taxon>Dothideomycetes</taxon>
        <taxon>Pleosporomycetidae</taxon>
        <taxon>Pleosporales</taxon>
        <taxon>Massarineae</taxon>
        <taxon>Massarinaceae</taxon>
        <taxon>Byssothecium</taxon>
    </lineage>
</organism>
<dbReference type="EC" id="2.3.2.31" evidence="2"/>
<dbReference type="Gene3D" id="1.20.120.1750">
    <property type="match status" value="1"/>
</dbReference>
<evidence type="ECO:0000313" key="12">
    <source>
        <dbReference type="Proteomes" id="UP000800035"/>
    </source>
</evidence>
<gene>
    <name evidence="11" type="ORF">CC80DRAFT_495526</name>
</gene>
<keyword evidence="4" id="KW-0479">Metal-binding</keyword>
<evidence type="ECO:0000256" key="9">
    <source>
        <dbReference type="SAM" id="MobiDB-lite"/>
    </source>
</evidence>
<feature type="region of interest" description="Disordered" evidence="9">
    <location>
        <begin position="1"/>
        <end position="68"/>
    </location>
</feature>
<dbReference type="SMART" id="SM00647">
    <property type="entry name" value="IBR"/>
    <property type="match status" value="1"/>
</dbReference>
<keyword evidence="8" id="KW-0862">Zinc</keyword>
<dbReference type="InterPro" id="IPR044066">
    <property type="entry name" value="TRIAD_supradom"/>
</dbReference>
<evidence type="ECO:0000256" key="5">
    <source>
        <dbReference type="ARBA" id="ARBA00022737"/>
    </source>
</evidence>
<evidence type="ECO:0000256" key="6">
    <source>
        <dbReference type="ARBA" id="ARBA00022771"/>
    </source>
</evidence>
<feature type="domain" description="RING-type" evidence="10">
    <location>
        <begin position="69"/>
        <end position="314"/>
    </location>
</feature>
<evidence type="ECO:0000259" key="10">
    <source>
        <dbReference type="PROSITE" id="PS51873"/>
    </source>
</evidence>
<dbReference type="InterPro" id="IPR002867">
    <property type="entry name" value="IBR_dom"/>
</dbReference>
<comment type="catalytic activity">
    <reaction evidence="1">
        <text>[E2 ubiquitin-conjugating enzyme]-S-ubiquitinyl-L-cysteine + [acceptor protein]-L-lysine = [E2 ubiquitin-conjugating enzyme]-L-cysteine + [acceptor protein]-N(6)-ubiquitinyl-L-lysine.</text>
        <dbReference type="EC" id="2.3.2.31"/>
    </reaction>
</comment>
<evidence type="ECO:0000256" key="2">
    <source>
        <dbReference type="ARBA" id="ARBA00012251"/>
    </source>
</evidence>
<evidence type="ECO:0000256" key="1">
    <source>
        <dbReference type="ARBA" id="ARBA00001798"/>
    </source>
</evidence>
<dbReference type="PROSITE" id="PS51873">
    <property type="entry name" value="TRIAD"/>
    <property type="match status" value="1"/>
</dbReference>
<keyword evidence="6" id="KW-0863">Zinc-finger</keyword>
<dbReference type="EMBL" id="ML977012">
    <property type="protein sequence ID" value="KAF1952185.1"/>
    <property type="molecule type" value="Genomic_DNA"/>
</dbReference>
<dbReference type="InterPro" id="IPR031127">
    <property type="entry name" value="E3_UB_ligase_RBR"/>
</dbReference>
<dbReference type="OrthoDB" id="1431934at2759"/>
<evidence type="ECO:0000256" key="8">
    <source>
        <dbReference type="ARBA" id="ARBA00022833"/>
    </source>
</evidence>
<dbReference type="Gene3D" id="2.20.25.20">
    <property type="match status" value="1"/>
</dbReference>
<name>A0A6A5THE4_9PLEO</name>
<sequence length="343" mass="37519">MAPTTRSKTAKNIPPATRKQARKIIGSNAPKPSIPPTDRVLRPRAIPSSPTLTRTPKRKPAKVRSPPPTHYTCRICVEEKPIDTFVGYVNPRSPSRYRGEVPPGCISHVARHARSTKDPVCKTCIGQSMVARLSLVGARQVSNGCLEPGCNTVWNWESILRFFPHGEHLDEYGNDMLQVFLAKSDTVTCPNPECSAQGLFDRLASGFPQVQCHSSTCKLRFCVTCNVPWHEGIACADIAARNLNANMTAPEKAILSKLKKKDARRCPNCQIIIEKDGGCNGMFCTGCNKYFDWETAASVVPGQRKALPVHMMWGAVNHGAGKDGHAICEADVLEADYKKAKGG</sequence>
<dbReference type="AlphaFoldDB" id="A0A6A5THE4"/>
<evidence type="ECO:0000256" key="7">
    <source>
        <dbReference type="ARBA" id="ARBA00022786"/>
    </source>
</evidence>